<sequence>MKAHRTCRTLAITIFILIIALTPVAGAASGEQTLNIEDLRADLSYGTIKNTVPSGEPVPVMVTDSSGAPVELADIMDGMSFLGKTDRDGMLILYIEGGSYLNIYAKKPGYKGSGIKTFIVMDSMTGGIDIAGSYRESILSEYGTGVAKRENTAIVKGDNFPVMNILITGAPDITSAINLIFSVERSMLYPVVDMDNGLFMIITAIMVIFVFILIGGTAWMSIRSVMSFVNVIRLVQRYNSEPENREDIKKDIVKSIMPRILTRFMH</sequence>
<dbReference type="Proteomes" id="UP001320159">
    <property type="component" value="Unassembled WGS sequence"/>
</dbReference>
<gene>
    <name evidence="2" type="ORF">CUJ83_03260</name>
</gene>
<keyword evidence="1" id="KW-1133">Transmembrane helix</keyword>
<protein>
    <submittedName>
        <fullName evidence="2">Uncharacterized protein</fullName>
    </submittedName>
</protein>
<proteinExistence type="predicted"/>
<name>A0AAP2W5B8_9EURY</name>
<keyword evidence="1" id="KW-0472">Membrane</keyword>
<evidence type="ECO:0000313" key="2">
    <source>
        <dbReference type="EMBL" id="MCD1294012.1"/>
    </source>
</evidence>
<evidence type="ECO:0000256" key="1">
    <source>
        <dbReference type="SAM" id="Phobius"/>
    </source>
</evidence>
<dbReference type="EMBL" id="PGCK01000002">
    <property type="protein sequence ID" value="MCD1294012.1"/>
    <property type="molecule type" value="Genomic_DNA"/>
</dbReference>
<evidence type="ECO:0000313" key="3">
    <source>
        <dbReference type="Proteomes" id="UP001320159"/>
    </source>
</evidence>
<dbReference type="RefSeq" id="WP_230740566.1">
    <property type="nucleotide sequence ID" value="NZ_PGCK01000002.1"/>
</dbReference>
<reference evidence="2 3" key="1">
    <citation type="submission" date="2017-11" db="EMBL/GenBank/DDBJ databases">
        <title>Isolation and Characterization of Family Methanocellaceae Species from Potential Methane Hydrate Area Offshore Southwestern Taiwan.</title>
        <authorList>
            <person name="Zhang W.-L."/>
            <person name="Chen W.-C."/>
            <person name="Lai M.-C."/>
            <person name="Chen S.-C."/>
        </authorList>
    </citation>
    <scope>NUCLEOTIDE SEQUENCE [LARGE SCALE GENOMIC DNA]</scope>
    <source>
        <strain evidence="2 3">CWC-04</strain>
    </source>
</reference>
<keyword evidence="1" id="KW-0812">Transmembrane</keyword>
<organism evidence="2 3">
    <name type="scientific">Methanooceanicella nereidis</name>
    <dbReference type="NCBI Taxonomy" id="2052831"/>
    <lineage>
        <taxon>Archaea</taxon>
        <taxon>Methanobacteriati</taxon>
        <taxon>Methanobacteriota</taxon>
        <taxon>Stenosarchaea group</taxon>
        <taxon>Methanomicrobia</taxon>
        <taxon>Methanocellales</taxon>
        <taxon>Methanocellaceae</taxon>
        <taxon>Methanooceanicella</taxon>
    </lineage>
</organism>
<comment type="caution">
    <text evidence="2">The sequence shown here is derived from an EMBL/GenBank/DDBJ whole genome shotgun (WGS) entry which is preliminary data.</text>
</comment>
<feature type="transmembrane region" description="Helical" evidence="1">
    <location>
        <begin position="197"/>
        <end position="220"/>
    </location>
</feature>
<keyword evidence="3" id="KW-1185">Reference proteome</keyword>
<dbReference type="AlphaFoldDB" id="A0AAP2W5B8"/>
<accession>A0AAP2W5B8</accession>